<sequence length="634" mass="73790">MYEIFSFARGNSYHYFELWYKDIIHKIEATIFQKQILKSNGALKNELISRSKIKEESGKWELPANFLTKIISEGGEALVFSENFGNTETAVRLQIFDPFLFTKDFGLDSLCWKTHYEEDFKRAANKGNPGNDNHIPKNKNVIRNYVNVELFHREDSNHQDCLGWITIMEKGEEDLRSILKEEKIEIEERKKIAQEIENGFSYLMMIGIRVYDFKSENIVLVNGIPKIIDFGLIMELTGRIGYRQMGYARKGTKYRTPGALFAATPGFATQSQITKGNSFKGFNLYYFLICNWKTSWTLLYKPIGEEERKKIDKIVKDCNAYSIHRIKKFDMSVCSEISSIISIPASSSVYCLDDRNLTKSLKVSSLKQSAEKCIAQDLQNATKNVIDQKGSNLCVPISVATLLRYAMKNDLGFHDNLKSYLVENILAILTIIVCPRSMVGFNLNPDRTESEFQLNNIEFLLDRLCKETYLMETGWKIISEIGMRDFNRPKRSTCRYERVILHDDFNFSRLLTVTGSYLFPENPDKVFFHQMVLDHVDYKKDEYVVQNNDFDFDVPVLRIPRTRAYYVNGTVMRENCTGPNEYKYYGQNGEFMWLVNEQYRNMKPHTWYLLPQAYSIFLDPWIDMSSSDLSEPDQ</sequence>
<dbReference type="SUPFAM" id="SSF56112">
    <property type="entry name" value="Protein kinase-like (PK-like)"/>
    <property type="match status" value="1"/>
</dbReference>
<proteinExistence type="predicted"/>
<dbReference type="GO" id="GO:0004672">
    <property type="term" value="F:protein kinase activity"/>
    <property type="evidence" value="ECO:0007669"/>
    <property type="project" value="InterPro"/>
</dbReference>
<name>E4Y3Z4_OIKDI</name>
<gene>
    <name evidence="2" type="ORF">GSOID_T00018257001</name>
</gene>
<dbReference type="EMBL" id="FN654275">
    <property type="protein sequence ID" value="CBY30392.1"/>
    <property type="molecule type" value="Genomic_DNA"/>
</dbReference>
<dbReference type="AlphaFoldDB" id="E4Y3Z4"/>
<protein>
    <recommendedName>
        <fullName evidence="1">Protein kinase domain-containing protein</fullName>
    </recommendedName>
</protein>
<dbReference type="Pfam" id="PF00069">
    <property type="entry name" value="Pkinase"/>
    <property type="match status" value="1"/>
</dbReference>
<dbReference type="InterPro" id="IPR011009">
    <property type="entry name" value="Kinase-like_dom_sf"/>
</dbReference>
<organism evidence="2">
    <name type="scientific">Oikopleura dioica</name>
    <name type="common">Tunicate</name>
    <dbReference type="NCBI Taxonomy" id="34765"/>
    <lineage>
        <taxon>Eukaryota</taxon>
        <taxon>Metazoa</taxon>
        <taxon>Chordata</taxon>
        <taxon>Tunicata</taxon>
        <taxon>Appendicularia</taxon>
        <taxon>Copelata</taxon>
        <taxon>Oikopleuridae</taxon>
        <taxon>Oikopleura</taxon>
    </lineage>
</organism>
<feature type="domain" description="Protein kinase" evidence="1">
    <location>
        <begin position="167"/>
        <end position="241"/>
    </location>
</feature>
<accession>E4Y3Z4</accession>
<dbReference type="Gene3D" id="1.10.510.10">
    <property type="entry name" value="Transferase(Phosphotransferase) domain 1"/>
    <property type="match status" value="1"/>
</dbReference>
<dbReference type="InterPro" id="IPR000719">
    <property type="entry name" value="Prot_kinase_dom"/>
</dbReference>
<reference evidence="2" key="1">
    <citation type="journal article" date="2010" name="Science">
        <title>Plasticity of animal genome architecture unmasked by rapid evolution of a pelagic tunicate.</title>
        <authorList>
            <person name="Denoeud F."/>
            <person name="Henriet S."/>
            <person name="Mungpakdee S."/>
            <person name="Aury J.M."/>
            <person name="Da Silva C."/>
            <person name="Brinkmann H."/>
            <person name="Mikhaleva J."/>
            <person name="Olsen L.C."/>
            <person name="Jubin C."/>
            <person name="Canestro C."/>
            <person name="Bouquet J.M."/>
            <person name="Danks G."/>
            <person name="Poulain J."/>
            <person name="Campsteijn C."/>
            <person name="Adamski M."/>
            <person name="Cross I."/>
            <person name="Yadetie F."/>
            <person name="Muffato M."/>
            <person name="Louis A."/>
            <person name="Butcher S."/>
            <person name="Tsagkogeorga G."/>
            <person name="Konrad A."/>
            <person name="Singh S."/>
            <person name="Jensen M.F."/>
            <person name="Cong E.H."/>
            <person name="Eikeseth-Otteraa H."/>
            <person name="Noel B."/>
            <person name="Anthouard V."/>
            <person name="Porcel B.M."/>
            <person name="Kachouri-Lafond R."/>
            <person name="Nishino A."/>
            <person name="Ugolini M."/>
            <person name="Chourrout P."/>
            <person name="Nishida H."/>
            <person name="Aasland R."/>
            <person name="Huzurbazar S."/>
            <person name="Westhof E."/>
            <person name="Delsuc F."/>
            <person name="Lehrach H."/>
            <person name="Reinhardt R."/>
            <person name="Weissenbach J."/>
            <person name="Roy S.W."/>
            <person name="Artiguenave F."/>
            <person name="Postlethwait J.H."/>
            <person name="Manak J.R."/>
            <person name="Thompson E.M."/>
            <person name="Jaillon O."/>
            <person name="Du Pasquier L."/>
            <person name="Boudinot P."/>
            <person name="Liberles D.A."/>
            <person name="Volff J.N."/>
            <person name="Philippe H."/>
            <person name="Lenhard B."/>
            <person name="Roest Crollius H."/>
            <person name="Wincker P."/>
            <person name="Chourrout D."/>
        </authorList>
    </citation>
    <scope>NUCLEOTIDE SEQUENCE [LARGE SCALE GENOMIC DNA]</scope>
</reference>
<dbReference type="Proteomes" id="UP000011014">
    <property type="component" value="Unassembled WGS sequence"/>
</dbReference>
<evidence type="ECO:0000259" key="1">
    <source>
        <dbReference type="Pfam" id="PF00069"/>
    </source>
</evidence>
<evidence type="ECO:0000313" key="2">
    <source>
        <dbReference type="EMBL" id="CBY30392.1"/>
    </source>
</evidence>
<dbReference type="GO" id="GO:0005524">
    <property type="term" value="F:ATP binding"/>
    <property type="evidence" value="ECO:0007669"/>
    <property type="project" value="InterPro"/>
</dbReference>